<dbReference type="PANTHER" id="PTHR10492">
    <property type="match status" value="1"/>
</dbReference>
<sequence length="154" mass="16726">MQLQGDPEAEEFAHWLLEIGEGAAIQDGFEASITFSREMLVPSWDALIAAIYANLATPGQATDDLLQNATILASQHDDVNVLNDKMLNILPGNMEIIHSTDKLQFEAGIDDEETKHLTPEFLGSLISSSIPMAELKLKLGCPVMIMHNLAPANG</sequence>
<dbReference type="Proteomes" id="UP000663846">
    <property type="component" value="Unassembled WGS sequence"/>
</dbReference>
<protein>
    <recommendedName>
        <fullName evidence="1">DNA helicase Pif1-like 2B domain-containing protein</fullName>
    </recommendedName>
</protein>
<dbReference type="InterPro" id="IPR049163">
    <property type="entry name" value="Pif1-like_2B_dom"/>
</dbReference>
<accession>A0A8H3BJS8</accession>
<gene>
    <name evidence="2" type="ORF">RDB_LOCUS157351</name>
</gene>
<name>A0A8H3BJS8_9AGAM</name>
<dbReference type="EMBL" id="CAJMWS010000700">
    <property type="protein sequence ID" value="CAE6459466.1"/>
    <property type="molecule type" value="Genomic_DNA"/>
</dbReference>
<dbReference type="Pfam" id="PF21530">
    <property type="entry name" value="Pif1_2B_dom"/>
    <property type="match status" value="1"/>
</dbReference>
<proteinExistence type="predicted"/>
<comment type="caution">
    <text evidence="2">The sequence shown here is derived from an EMBL/GenBank/DDBJ whole genome shotgun (WGS) entry which is preliminary data.</text>
</comment>
<evidence type="ECO:0000313" key="3">
    <source>
        <dbReference type="Proteomes" id="UP000663846"/>
    </source>
</evidence>
<evidence type="ECO:0000259" key="1">
    <source>
        <dbReference type="Pfam" id="PF21530"/>
    </source>
</evidence>
<evidence type="ECO:0000313" key="2">
    <source>
        <dbReference type="EMBL" id="CAE6459466.1"/>
    </source>
</evidence>
<feature type="domain" description="DNA helicase Pif1-like 2B" evidence="1">
    <location>
        <begin position="120"/>
        <end position="154"/>
    </location>
</feature>
<dbReference type="AlphaFoldDB" id="A0A8H3BJS8"/>
<organism evidence="2 3">
    <name type="scientific">Rhizoctonia solani</name>
    <dbReference type="NCBI Taxonomy" id="456999"/>
    <lineage>
        <taxon>Eukaryota</taxon>
        <taxon>Fungi</taxon>
        <taxon>Dikarya</taxon>
        <taxon>Basidiomycota</taxon>
        <taxon>Agaricomycotina</taxon>
        <taxon>Agaricomycetes</taxon>
        <taxon>Cantharellales</taxon>
        <taxon>Ceratobasidiaceae</taxon>
        <taxon>Rhizoctonia</taxon>
    </lineage>
</organism>
<reference evidence="2" key="1">
    <citation type="submission" date="2021-01" db="EMBL/GenBank/DDBJ databases">
        <authorList>
            <person name="Kaushik A."/>
        </authorList>
    </citation>
    <scope>NUCLEOTIDE SEQUENCE</scope>
    <source>
        <strain evidence="2">AG1-1C</strain>
    </source>
</reference>